<keyword evidence="6" id="KW-0378">Hydrolase</keyword>
<dbReference type="InterPro" id="IPR014782">
    <property type="entry name" value="Peptidase_M1_dom"/>
</dbReference>
<evidence type="ECO:0000259" key="11">
    <source>
        <dbReference type="Pfam" id="PF17900"/>
    </source>
</evidence>
<dbReference type="InterPro" id="IPR027268">
    <property type="entry name" value="Peptidase_M4/M1_CTD_sf"/>
</dbReference>
<dbReference type="InterPro" id="IPR004155">
    <property type="entry name" value="PBS_lyase_HEAT"/>
</dbReference>
<dbReference type="CDD" id="cd09603">
    <property type="entry name" value="M1_APN_like"/>
    <property type="match status" value="1"/>
</dbReference>
<dbReference type="GO" id="GO:0005737">
    <property type="term" value="C:cytoplasm"/>
    <property type="evidence" value="ECO:0007669"/>
    <property type="project" value="TreeGrafter"/>
</dbReference>
<comment type="cofactor">
    <cofactor evidence="1">
        <name>Zn(2+)</name>
        <dbReference type="ChEBI" id="CHEBI:29105"/>
    </cofactor>
</comment>
<feature type="domain" description="Aminopeptidase N-like N-terminal" evidence="11">
    <location>
        <begin position="37"/>
        <end position="199"/>
    </location>
</feature>
<keyword evidence="3 12" id="KW-0031">Aminopeptidase</keyword>
<evidence type="ECO:0000313" key="12">
    <source>
        <dbReference type="EMBL" id="HHK68109.1"/>
    </source>
</evidence>
<evidence type="ECO:0000256" key="1">
    <source>
        <dbReference type="ARBA" id="ARBA00001947"/>
    </source>
</evidence>
<keyword evidence="9" id="KW-0175">Coiled coil</keyword>
<dbReference type="GO" id="GO:0008270">
    <property type="term" value="F:zinc ion binding"/>
    <property type="evidence" value="ECO:0007669"/>
    <property type="project" value="InterPro"/>
</dbReference>
<comment type="caution">
    <text evidence="12">The sequence shown here is derived from an EMBL/GenBank/DDBJ whole genome shotgun (WGS) entry which is preliminary data.</text>
</comment>
<sequence>MRQSAGEKLQHYLKIGRGFVFPDYRPRYPRQPSFLIKHYRLEIELDLGEKRVDGLATISLEARGNTALLDAVDLEVRSVEGCGYDYDGRTLALHLQGEGRHEIRVRYRAWPRAGVYFILPDKANPDRLPFVYSHGEPEYHRHWMPIYDYPNMKFTTEMLVTVPQPLEVVSNGELISVKDRGDGLRVWHWSLDIPHTAYLMSFAAGVFDKVEEEFNGLKLAYYVPKGMKYLIKNSFEKTGDMIRFFSEYLDYPYPYKSYKQVCVPEFVVGGMENTTATTLTDLTLHDDHAHVDFSSNPLVAHELAHQWFGDLVTCRDWSHIWLNESFATYLENLYVLHDRGRDEFLYELYNDLKSYLDEYEERYSRPVVMRLYRYAEELFDRHAYPKGGLVLHTLKNVVGEESFKKGLNTFLKKHAFSTADTEDLRKALEQASGMALEHLFEQLVYSAGHPSVKVSYRWDEETKTFRLSLKQTQRDDSPETYSLEIECHIHLDGEKVVRKLSLEEREVSLHIPLRSKPSHICVDPEFKLLRVVEVERPVEEVLEAVEKCDSVVCRIGMVEFLGKHGGHRAVAALEKVVKNDVFWGVSYQAAKALGEVKSEEAKQALLRCLKQVRHPKVRRGVVEGLGSYQLDSEVAESLQKVIEDAGESYYVRQSACISLGRLKLSDKTPVLLKALSYKSHAHVIACGAVTGLAELGTDEAFPHIIERTEPSFPTPVRVSATVGLAKFPGKREAFEALEKLSHDASERVRHAVVAAARELLDPRLLSMLDRMSEKDLNERVRRGAREVARKIRDHLERGVEYKALREELDKIREENRKLADRIYRMEGKLS</sequence>
<dbReference type="Gene3D" id="1.25.10.10">
    <property type="entry name" value="Leucine-rich Repeat Variant"/>
    <property type="match status" value="2"/>
</dbReference>
<dbReference type="Gene3D" id="2.60.40.1730">
    <property type="entry name" value="tricorn interacting facor f3 domain"/>
    <property type="match status" value="1"/>
</dbReference>
<dbReference type="PANTHER" id="PTHR11533">
    <property type="entry name" value="PROTEASE M1 ZINC METALLOPROTEASE"/>
    <property type="match status" value="1"/>
</dbReference>
<dbReference type="Pfam" id="PF17900">
    <property type="entry name" value="Peptidase_M1_N"/>
    <property type="match status" value="1"/>
</dbReference>
<dbReference type="AlphaFoldDB" id="A0A7C5Q3X3"/>
<dbReference type="GO" id="GO:0070006">
    <property type="term" value="F:metalloaminopeptidase activity"/>
    <property type="evidence" value="ECO:0007669"/>
    <property type="project" value="TreeGrafter"/>
</dbReference>
<organism evidence="12">
    <name type="scientific">Caldiarchaeum subterraneum</name>
    <dbReference type="NCBI Taxonomy" id="311458"/>
    <lineage>
        <taxon>Archaea</taxon>
        <taxon>Nitrososphaerota</taxon>
        <taxon>Candidatus Caldarchaeales</taxon>
        <taxon>Candidatus Caldarchaeaceae</taxon>
        <taxon>Candidatus Caldarchaeum</taxon>
    </lineage>
</organism>
<comment type="similarity">
    <text evidence="2">Belongs to the peptidase M1 family.</text>
</comment>
<dbReference type="EMBL" id="DRWN01000025">
    <property type="protein sequence ID" value="HHK68109.1"/>
    <property type="molecule type" value="Genomic_DNA"/>
</dbReference>
<keyword evidence="5" id="KW-0479">Metal-binding</keyword>
<evidence type="ECO:0000256" key="2">
    <source>
        <dbReference type="ARBA" id="ARBA00010136"/>
    </source>
</evidence>
<dbReference type="SUPFAM" id="SSF63737">
    <property type="entry name" value="Leukotriene A4 hydrolase N-terminal domain"/>
    <property type="match status" value="1"/>
</dbReference>
<dbReference type="PANTHER" id="PTHR11533:SF174">
    <property type="entry name" value="PUROMYCIN-SENSITIVE AMINOPEPTIDASE-RELATED"/>
    <property type="match status" value="1"/>
</dbReference>
<dbReference type="InterPro" id="IPR042097">
    <property type="entry name" value="Aminopeptidase_N-like_N_sf"/>
</dbReference>
<feature type="coiled-coil region" evidence="9">
    <location>
        <begin position="801"/>
        <end position="828"/>
    </location>
</feature>
<dbReference type="SUPFAM" id="SSF55486">
    <property type="entry name" value="Metalloproteases ('zincins'), catalytic domain"/>
    <property type="match status" value="1"/>
</dbReference>
<dbReference type="GO" id="GO:0043171">
    <property type="term" value="P:peptide catabolic process"/>
    <property type="evidence" value="ECO:0007669"/>
    <property type="project" value="TreeGrafter"/>
</dbReference>
<evidence type="ECO:0000259" key="10">
    <source>
        <dbReference type="Pfam" id="PF01433"/>
    </source>
</evidence>
<dbReference type="Gene3D" id="1.10.390.10">
    <property type="entry name" value="Neutral Protease Domain 2"/>
    <property type="match status" value="1"/>
</dbReference>
<dbReference type="InterPro" id="IPR016024">
    <property type="entry name" value="ARM-type_fold"/>
</dbReference>
<dbReference type="SUPFAM" id="SSF48371">
    <property type="entry name" value="ARM repeat"/>
    <property type="match status" value="1"/>
</dbReference>
<proteinExistence type="inferred from homology"/>
<dbReference type="GO" id="GO:0042277">
    <property type="term" value="F:peptide binding"/>
    <property type="evidence" value="ECO:0007669"/>
    <property type="project" value="TreeGrafter"/>
</dbReference>
<dbReference type="GO" id="GO:0005615">
    <property type="term" value="C:extracellular space"/>
    <property type="evidence" value="ECO:0007669"/>
    <property type="project" value="TreeGrafter"/>
</dbReference>
<dbReference type="InterPro" id="IPR050344">
    <property type="entry name" value="Peptidase_M1_aminopeptidases"/>
</dbReference>
<evidence type="ECO:0000256" key="3">
    <source>
        <dbReference type="ARBA" id="ARBA00022438"/>
    </source>
</evidence>
<protein>
    <submittedName>
        <fullName evidence="12">Aminopeptidase</fullName>
    </submittedName>
</protein>
<evidence type="ECO:0000256" key="5">
    <source>
        <dbReference type="ARBA" id="ARBA00022723"/>
    </source>
</evidence>
<dbReference type="Pfam" id="PF13646">
    <property type="entry name" value="HEAT_2"/>
    <property type="match status" value="2"/>
</dbReference>
<dbReference type="InterPro" id="IPR045357">
    <property type="entry name" value="Aminopeptidase_N-like_N"/>
</dbReference>
<dbReference type="FunFam" id="1.10.390.10:FF:000013">
    <property type="entry name" value="Aminopeptidase N"/>
    <property type="match status" value="1"/>
</dbReference>
<evidence type="ECO:0000256" key="4">
    <source>
        <dbReference type="ARBA" id="ARBA00022670"/>
    </source>
</evidence>
<dbReference type="SMART" id="SM00567">
    <property type="entry name" value="EZ_HEAT"/>
    <property type="match status" value="6"/>
</dbReference>
<evidence type="ECO:0000256" key="6">
    <source>
        <dbReference type="ARBA" id="ARBA00022801"/>
    </source>
</evidence>
<keyword evidence="8" id="KW-0482">Metalloprotease</keyword>
<feature type="domain" description="Peptidase M1 membrane alanine aminopeptidase" evidence="10">
    <location>
        <begin position="235"/>
        <end position="441"/>
    </location>
</feature>
<gene>
    <name evidence="12" type="ORF">ENM11_03010</name>
</gene>
<name>A0A7C5Q3X3_CALS0</name>
<evidence type="ECO:0000256" key="7">
    <source>
        <dbReference type="ARBA" id="ARBA00022833"/>
    </source>
</evidence>
<dbReference type="PRINTS" id="PR00756">
    <property type="entry name" value="ALADIPTASE"/>
</dbReference>
<keyword evidence="4" id="KW-0645">Protease</keyword>
<accession>A0A7C5Q3X3</accession>
<dbReference type="Pfam" id="PF01433">
    <property type="entry name" value="Peptidase_M1"/>
    <property type="match status" value="1"/>
</dbReference>
<reference evidence="12" key="1">
    <citation type="journal article" date="2020" name="mSystems">
        <title>Genome- and Community-Level Interaction Insights into Carbon Utilization and Element Cycling Functions of Hydrothermarchaeota in Hydrothermal Sediment.</title>
        <authorList>
            <person name="Zhou Z."/>
            <person name="Liu Y."/>
            <person name="Xu W."/>
            <person name="Pan J."/>
            <person name="Luo Z.H."/>
            <person name="Li M."/>
        </authorList>
    </citation>
    <scope>NUCLEOTIDE SEQUENCE [LARGE SCALE GENOMIC DNA]</scope>
    <source>
        <strain evidence="12">SpSt-1056</strain>
    </source>
</reference>
<evidence type="ECO:0000256" key="9">
    <source>
        <dbReference type="SAM" id="Coils"/>
    </source>
</evidence>
<keyword evidence="7" id="KW-0862">Zinc</keyword>
<dbReference type="GO" id="GO:0006508">
    <property type="term" value="P:proteolysis"/>
    <property type="evidence" value="ECO:0007669"/>
    <property type="project" value="UniProtKB-KW"/>
</dbReference>
<dbReference type="InterPro" id="IPR001930">
    <property type="entry name" value="Peptidase_M1"/>
</dbReference>
<dbReference type="InterPro" id="IPR011989">
    <property type="entry name" value="ARM-like"/>
</dbReference>
<dbReference type="GO" id="GO:0016020">
    <property type="term" value="C:membrane"/>
    <property type="evidence" value="ECO:0007669"/>
    <property type="project" value="TreeGrafter"/>
</dbReference>
<evidence type="ECO:0000256" key="8">
    <source>
        <dbReference type="ARBA" id="ARBA00023049"/>
    </source>
</evidence>